<organism evidence="2 3">
    <name type="scientific">Cercospora zeae-maydis SCOH1-5</name>
    <dbReference type="NCBI Taxonomy" id="717836"/>
    <lineage>
        <taxon>Eukaryota</taxon>
        <taxon>Fungi</taxon>
        <taxon>Dikarya</taxon>
        <taxon>Ascomycota</taxon>
        <taxon>Pezizomycotina</taxon>
        <taxon>Dothideomycetes</taxon>
        <taxon>Dothideomycetidae</taxon>
        <taxon>Mycosphaerellales</taxon>
        <taxon>Mycosphaerellaceae</taxon>
        <taxon>Cercospora</taxon>
    </lineage>
</organism>
<dbReference type="GO" id="GO:0004721">
    <property type="term" value="F:phosphoprotein phosphatase activity"/>
    <property type="evidence" value="ECO:0007669"/>
    <property type="project" value="InterPro"/>
</dbReference>
<proteinExistence type="predicted"/>
<dbReference type="OrthoDB" id="449382at2759"/>
<evidence type="ECO:0000259" key="1">
    <source>
        <dbReference type="PROSITE" id="PS50056"/>
    </source>
</evidence>
<dbReference type="EMBL" id="ML992666">
    <property type="protein sequence ID" value="KAF2215469.1"/>
    <property type="molecule type" value="Genomic_DNA"/>
</dbReference>
<feature type="domain" description="Tyrosine specific protein phosphatases" evidence="1">
    <location>
        <begin position="138"/>
        <end position="172"/>
    </location>
</feature>
<dbReference type="PANTHER" id="PTHR31126:SF1">
    <property type="entry name" value="TYROSINE SPECIFIC PROTEIN PHOSPHATASES DOMAIN-CONTAINING PROTEIN"/>
    <property type="match status" value="1"/>
</dbReference>
<dbReference type="InterPro" id="IPR016130">
    <property type="entry name" value="Tyr_Pase_AS"/>
</dbReference>
<accession>A0A6A6FQ11</accession>
<keyword evidence="3" id="KW-1185">Reference proteome</keyword>
<dbReference type="AlphaFoldDB" id="A0A6A6FQ11"/>
<name>A0A6A6FQ11_9PEZI</name>
<protein>
    <recommendedName>
        <fullName evidence="1">Tyrosine specific protein phosphatases domain-containing protein</fullName>
    </recommendedName>
</protein>
<dbReference type="PROSITE" id="PS50056">
    <property type="entry name" value="TYR_PHOSPHATASE_2"/>
    <property type="match status" value="1"/>
</dbReference>
<dbReference type="Proteomes" id="UP000799539">
    <property type="component" value="Unassembled WGS sequence"/>
</dbReference>
<dbReference type="Gene3D" id="3.90.190.10">
    <property type="entry name" value="Protein tyrosine phosphatase superfamily"/>
    <property type="match status" value="1"/>
</dbReference>
<dbReference type="InterPro" id="IPR000387">
    <property type="entry name" value="Tyr_Pase_dom"/>
</dbReference>
<evidence type="ECO:0000313" key="2">
    <source>
        <dbReference type="EMBL" id="KAF2215469.1"/>
    </source>
</evidence>
<dbReference type="InterPro" id="IPR026893">
    <property type="entry name" value="Tyr/Ser_Pase_IphP-type"/>
</dbReference>
<gene>
    <name evidence="2" type="ORF">CERZMDRAFT_35507</name>
</gene>
<reference evidence="2" key="1">
    <citation type="journal article" date="2020" name="Stud. Mycol.">
        <title>101 Dothideomycetes genomes: a test case for predicting lifestyles and emergence of pathogens.</title>
        <authorList>
            <person name="Haridas S."/>
            <person name="Albert R."/>
            <person name="Binder M."/>
            <person name="Bloem J."/>
            <person name="Labutti K."/>
            <person name="Salamov A."/>
            <person name="Andreopoulos B."/>
            <person name="Baker S."/>
            <person name="Barry K."/>
            <person name="Bills G."/>
            <person name="Bluhm B."/>
            <person name="Cannon C."/>
            <person name="Castanera R."/>
            <person name="Culley D."/>
            <person name="Daum C."/>
            <person name="Ezra D."/>
            <person name="Gonzalez J."/>
            <person name="Henrissat B."/>
            <person name="Kuo A."/>
            <person name="Liang C."/>
            <person name="Lipzen A."/>
            <person name="Lutzoni F."/>
            <person name="Magnuson J."/>
            <person name="Mondo S."/>
            <person name="Nolan M."/>
            <person name="Ohm R."/>
            <person name="Pangilinan J."/>
            <person name="Park H.-J."/>
            <person name="Ramirez L."/>
            <person name="Alfaro M."/>
            <person name="Sun H."/>
            <person name="Tritt A."/>
            <person name="Yoshinaga Y."/>
            <person name="Zwiers L.-H."/>
            <person name="Turgeon B."/>
            <person name="Goodwin S."/>
            <person name="Spatafora J."/>
            <person name="Crous P."/>
            <person name="Grigoriev I."/>
        </authorList>
    </citation>
    <scope>NUCLEOTIDE SEQUENCE</scope>
    <source>
        <strain evidence="2">SCOH1-5</strain>
    </source>
</reference>
<dbReference type="SUPFAM" id="SSF52799">
    <property type="entry name" value="(Phosphotyrosine protein) phosphatases II"/>
    <property type="match status" value="1"/>
</dbReference>
<evidence type="ECO:0000313" key="3">
    <source>
        <dbReference type="Proteomes" id="UP000799539"/>
    </source>
</evidence>
<dbReference type="Pfam" id="PF13350">
    <property type="entry name" value="Y_phosphatase3"/>
    <property type="match status" value="1"/>
</dbReference>
<sequence>MASSTLPSPPFVEVPGTANFRDAGDGKTFRKGLVYRAADPSKTTAEGMEMLRNDLGIEAIFDLRSLPEIQRDGPEWQGTDVDAADPFAEHGITRYWTPVFAAEDYGPEQVALRYKQYTLAGTEGFVKAYSDILLAAPEAYTKIFRHLAAPDAKPCLVHCTAGKDRTGVVVALLKLLIGVEKELIAEEYALTDLGLAHLKPLFTERLLRNPALEGNEEGVKNMTSSKKENMLATIEMIEKEFGGAERYMREYCKLDDKEIEALKRTLAAR</sequence>
<dbReference type="PROSITE" id="PS00383">
    <property type="entry name" value="TYR_PHOSPHATASE_1"/>
    <property type="match status" value="1"/>
</dbReference>
<dbReference type="InterPro" id="IPR029021">
    <property type="entry name" value="Prot-tyrosine_phosphatase-like"/>
</dbReference>
<dbReference type="PANTHER" id="PTHR31126">
    <property type="entry name" value="TYROSINE-PROTEIN PHOSPHATASE"/>
    <property type="match status" value="1"/>
</dbReference>